<evidence type="ECO:0008006" key="4">
    <source>
        <dbReference type="Google" id="ProtNLM"/>
    </source>
</evidence>
<dbReference type="InterPro" id="IPR039638">
    <property type="entry name" value="MED33A/B"/>
</dbReference>
<name>A0AAD5WBT3_9POAL</name>
<dbReference type="PANTHER" id="PTHR33739">
    <property type="entry name" value="OS07G0681500 PROTEIN"/>
    <property type="match status" value="1"/>
</dbReference>
<evidence type="ECO:0000256" key="1">
    <source>
        <dbReference type="SAM" id="MobiDB-lite"/>
    </source>
</evidence>
<accession>A0AAD5WBT3</accession>
<organism evidence="2 3">
    <name type="scientific">Rhynchospora tenuis</name>
    <dbReference type="NCBI Taxonomy" id="198213"/>
    <lineage>
        <taxon>Eukaryota</taxon>
        <taxon>Viridiplantae</taxon>
        <taxon>Streptophyta</taxon>
        <taxon>Embryophyta</taxon>
        <taxon>Tracheophyta</taxon>
        <taxon>Spermatophyta</taxon>
        <taxon>Magnoliopsida</taxon>
        <taxon>Liliopsida</taxon>
        <taxon>Poales</taxon>
        <taxon>Cyperaceae</taxon>
        <taxon>Cyperoideae</taxon>
        <taxon>Rhynchosporeae</taxon>
        <taxon>Rhynchospora</taxon>
    </lineage>
</organism>
<sequence>MEAESGGVDQILAEIIKSSVAPGASPSKLAAELACLLRERGLPIPNPFLAEMLVSNLCFSDNTAYLWKLLEQLMVSRVVSSLQVLALLTQRVIPNRKEQPIAYRLYLELLRRYALDLPSSSDPATCTDRILKSIDDALQLSQSYAVKQMEIGHAVVLFMFSVIKILLDCLIEDFGLDAYRNEQLIASGTDAKQGMETDERGSNEKRSDRTKDRHTANTIVSVEVLEEMTSNKKVEVFLHLVYINMPEQFNTVLNSMQVIEANKTKTNLSQSKVEKLYANIQRAIMDGNRLGKHSHFSCLFDTRPCSSSVCSNMGADNSSCWIPLDVFMENVMDDRNLHAISVIEALTEGIRTLKVINQASWQETFLALWISALRLVQRGRESLEGQALSHNPRFSMLLAIIPLSIAPLVHGKESEIDGTQKELALSRQHGLISSLQVLGQFSWLLTAPPDLVVAANDAAKKAMDAISKMNGGTTNHNLKVVGSMLHLIVEACIARNLIDKSVYFWPGYVVLSPKLETEALPNKESPWSSFLEGTPLSNLQNALIATPASSVEHLERLYGLAIDGLEEERLAASSIICGASLTCGWNVQEHAARLVVRLLSPISSPDSQTNYVQHMPMLHAILSSISSIDTVHILSLYGLIPELAASLMPICEAFGSMPPPSNHKSCTEKSSAYSVFSYAFLLLFRLWKFYRPPLEHCANARQDLTLEYLLLLQNRQVTLQNSNAQPVCINSFPKLQAWYVQNQMCMSSSTSGLHDRPVQQVVDMILTMIFSKATKSDCNSGTSSGDQHVGVLPLPAWEILEALPFVLEAILEACAHGKLCSRDLTIGLKEIVDFLPASLAAIITYFSAEITRGIWKPVVLNGTEWPSPAANLFLVDQEIKELLASAGVHIPHCYPRGLEPKLPLPMAILVSLTITFNFGGKNLDYIHGLFGQAIENCIGSSPWPSMPIIGALWTLKARRWHDFILLTLSRFPLVHDRDAVSQLIYSCFSSFLGPASRGFHFDGNSGAVGLFGNGIIENGALKHVAPGSLYVHSCRMFLDMHHAGDVIFRLVIDRAHEIAREWASNVSVRSASRTSLSVAVSKVRQVALLASCMLCLAGGLKLVQVLYEELFPTLLLLVGEGKSGTATTSPAGHVGNFLGGYAIAYLLVVSGAFIWGVGETSLLFTLVYSSKRAWVFGKHMEFLARLMEGETLPGCDPGTWKAYVLSFFHLLISLAATWIRDVKIETLRKLASGLRRWNEHELALALLKQGGPAAMSAVVESLS</sequence>
<dbReference type="GO" id="GO:2000762">
    <property type="term" value="P:regulation of phenylpropanoid metabolic process"/>
    <property type="evidence" value="ECO:0007669"/>
    <property type="project" value="InterPro"/>
</dbReference>
<evidence type="ECO:0000313" key="2">
    <source>
        <dbReference type="EMBL" id="KAJ3685682.1"/>
    </source>
</evidence>
<feature type="compositionally biased region" description="Basic and acidic residues" evidence="1">
    <location>
        <begin position="193"/>
        <end position="213"/>
    </location>
</feature>
<keyword evidence="3" id="KW-1185">Reference proteome</keyword>
<dbReference type="EMBL" id="JAMRDG010000002">
    <property type="protein sequence ID" value="KAJ3685682.1"/>
    <property type="molecule type" value="Genomic_DNA"/>
</dbReference>
<reference evidence="2 3" key="1">
    <citation type="journal article" date="2022" name="Cell">
        <title>Repeat-based holocentromeres influence genome architecture and karyotype evolution.</title>
        <authorList>
            <person name="Hofstatter P.G."/>
            <person name="Thangavel G."/>
            <person name="Lux T."/>
            <person name="Neumann P."/>
            <person name="Vondrak T."/>
            <person name="Novak P."/>
            <person name="Zhang M."/>
            <person name="Costa L."/>
            <person name="Castellani M."/>
            <person name="Scott A."/>
            <person name="Toegelov H."/>
            <person name="Fuchs J."/>
            <person name="Mata-Sucre Y."/>
            <person name="Dias Y."/>
            <person name="Vanzela A.L.L."/>
            <person name="Huettel B."/>
            <person name="Almeida C.C.S."/>
            <person name="Simkova H."/>
            <person name="Souza G."/>
            <person name="Pedrosa-Harand A."/>
            <person name="Macas J."/>
            <person name="Mayer K.F.X."/>
            <person name="Houben A."/>
            <person name="Marques A."/>
        </authorList>
    </citation>
    <scope>NUCLEOTIDE SEQUENCE [LARGE SCALE GENOMIC DNA]</scope>
    <source>
        <strain evidence="2">RhyTen1mFocal</strain>
    </source>
</reference>
<dbReference type="Proteomes" id="UP001210211">
    <property type="component" value="Unassembled WGS sequence"/>
</dbReference>
<gene>
    <name evidence="2" type="ORF">LUZ61_014846</name>
</gene>
<evidence type="ECO:0000313" key="3">
    <source>
        <dbReference type="Proteomes" id="UP001210211"/>
    </source>
</evidence>
<comment type="caution">
    <text evidence="2">The sequence shown here is derived from an EMBL/GenBank/DDBJ whole genome shotgun (WGS) entry which is preliminary data.</text>
</comment>
<dbReference type="GO" id="GO:0016592">
    <property type="term" value="C:mediator complex"/>
    <property type="evidence" value="ECO:0007669"/>
    <property type="project" value="InterPro"/>
</dbReference>
<protein>
    <recommendedName>
        <fullName evidence="4">Mediator of RNA polymerase II transcription subunit 33A</fullName>
    </recommendedName>
</protein>
<dbReference type="AlphaFoldDB" id="A0AAD5WBT3"/>
<dbReference type="PANTHER" id="PTHR33739:SF10">
    <property type="entry name" value="OS05G0312000 PROTEIN"/>
    <property type="match status" value="1"/>
</dbReference>
<proteinExistence type="predicted"/>
<feature type="region of interest" description="Disordered" evidence="1">
    <location>
        <begin position="190"/>
        <end position="213"/>
    </location>
</feature>